<dbReference type="EMBL" id="CP029332">
    <property type="protein sequence ID" value="AXO22488.1"/>
    <property type="molecule type" value="Genomic_DNA"/>
</dbReference>
<name>A0A3B6X657_MYCAV</name>
<protein>
    <submittedName>
        <fullName evidence="1">Uncharacterized protein</fullName>
    </submittedName>
</protein>
<proteinExistence type="predicted"/>
<sequence length="33" mass="3405">MDPTSRGAAVAAVAGALLRRRRHVRPVGPASHA</sequence>
<dbReference type="GeneID" id="91489742"/>
<accession>A0A3B6X657</accession>
<organism evidence="1 2">
    <name type="scientific">Mycobacterium avium subsp. hominissuis</name>
    <dbReference type="NCBI Taxonomy" id="439334"/>
    <lineage>
        <taxon>Bacteria</taxon>
        <taxon>Bacillati</taxon>
        <taxon>Actinomycetota</taxon>
        <taxon>Actinomycetes</taxon>
        <taxon>Mycobacteriales</taxon>
        <taxon>Mycobacteriaceae</taxon>
        <taxon>Mycobacterium</taxon>
        <taxon>Mycobacterium avium complex (MAC)</taxon>
    </lineage>
</organism>
<evidence type="ECO:0000313" key="1">
    <source>
        <dbReference type="EMBL" id="AXO22488.1"/>
    </source>
</evidence>
<evidence type="ECO:0000313" key="2">
    <source>
        <dbReference type="Proteomes" id="UP000259236"/>
    </source>
</evidence>
<reference evidence="1 2" key="1">
    <citation type="submission" date="2018-05" db="EMBL/GenBank/DDBJ databases">
        <title>Sequencing and annotation of Mycobacterium avium strain 109 (MAC109).</title>
        <authorList>
            <person name="Matern W.M."/>
            <person name="Bader J.S."/>
            <person name="Karakousis P.C."/>
        </authorList>
    </citation>
    <scope>NUCLEOTIDE SEQUENCE [LARGE SCALE GENOMIC DNA]</scope>
    <source>
        <strain evidence="1 2">MAC109</strain>
    </source>
</reference>
<dbReference type="Proteomes" id="UP000259236">
    <property type="component" value="Chromosome"/>
</dbReference>
<gene>
    <name evidence="1" type="ORF">DFS55_07740</name>
</gene>
<dbReference type="AlphaFoldDB" id="A0A3B6X657"/>
<dbReference type="RefSeq" id="WP_116671131.1">
    <property type="nucleotide sequence ID" value="NZ_AP020326.1"/>
</dbReference>